<organism evidence="3 4">
    <name type="scientific">Siansivirga zeaxanthinifaciens CC-SAMT-1</name>
    <dbReference type="NCBI Taxonomy" id="1454006"/>
    <lineage>
        <taxon>Bacteria</taxon>
        <taxon>Pseudomonadati</taxon>
        <taxon>Bacteroidota</taxon>
        <taxon>Flavobacteriia</taxon>
        <taxon>Flavobacteriales</taxon>
        <taxon>Flavobacteriaceae</taxon>
        <taxon>Siansivirga</taxon>
    </lineage>
</organism>
<keyword evidence="1" id="KW-0812">Transmembrane</keyword>
<feature type="transmembrane region" description="Helical" evidence="1">
    <location>
        <begin position="173"/>
        <end position="190"/>
    </location>
</feature>
<sequence>MNYIQQAYKGKNELWMFILTSVLISGVFVLNFILYLFTSNEDMDKAYDLMKNIPSSISLIVNLLPFAILLILLFVLVKFMHERSILSLTTSRESVDWRRILFSFSLITSITIVTFGLSYYLDSSEIEIQFNPLKFAILLIISLILFPFQIGLEEYLFRGYFMQQIGIMVKNKWFPLIFTSVFFGVAHSANPEVAELGFITMIFYIGTGLLLGIMTLMDEGLELALGFHFGNNLLAALLITSDWSALKTDAIFKYTSEQANTTALEIILPVFIVYPIILFIMAKKYNWTNWKEKLFGNVVKLPKDNYKTIEEIGENDAQS</sequence>
<feature type="transmembrane region" description="Helical" evidence="1">
    <location>
        <begin position="266"/>
        <end position="282"/>
    </location>
</feature>
<feature type="transmembrane region" description="Helical" evidence="1">
    <location>
        <begin position="133"/>
        <end position="152"/>
    </location>
</feature>
<dbReference type="Pfam" id="PF02517">
    <property type="entry name" value="Rce1-like"/>
    <property type="match status" value="1"/>
</dbReference>
<dbReference type="InterPro" id="IPR003675">
    <property type="entry name" value="Rce1/LyrA-like_dom"/>
</dbReference>
<feature type="domain" description="CAAX prenyl protease 2/Lysostaphin resistance protein A-like" evidence="2">
    <location>
        <begin position="138"/>
        <end position="234"/>
    </location>
</feature>
<evidence type="ECO:0000313" key="4">
    <source>
        <dbReference type="Proteomes" id="UP000032229"/>
    </source>
</evidence>
<keyword evidence="1" id="KW-0472">Membrane</keyword>
<keyword evidence="1" id="KW-1133">Transmembrane helix</keyword>
<dbReference type="STRING" id="1454006.AW14_11350"/>
<gene>
    <name evidence="3" type="ORF">AW14_11350</name>
</gene>
<feature type="transmembrane region" description="Helical" evidence="1">
    <location>
        <begin position="196"/>
        <end position="217"/>
    </location>
</feature>
<dbReference type="RefSeq" id="WP_044638857.1">
    <property type="nucleotide sequence ID" value="NZ_CP007202.1"/>
</dbReference>
<dbReference type="OrthoDB" id="2806188at2"/>
<feature type="transmembrane region" description="Helical" evidence="1">
    <location>
        <begin position="14"/>
        <end position="37"/>
    </location>
</feature>
<dbReference type="GO" id="GO:0004175">
    <property type="term" value="F:endopeptidase activity"/>
    <property type="evidence" value="ECO:0007669"/>
    <property type="project" value="UniProtKB-ARBA"/>
</dbReference>
<keyword evidence="4" id="KW-1185">Reference proteome</keyword>
<keyword evidence="3" id="KW-0378">Hydrolase</keyword>
<dbReference type="KEGG" id="sze:AW14_11350"/>
<dbReference type="EMBL" id="CP007202">
    <property type="protein sequence ID" value="AJR04150.1"/>
    <property type="molecule type" value="Genomic_DNA"/>
</dbReference>
<dbReference type="PANTHER" id="PTHR39430">
    <property type="entry name" value="MEMBRANE-ASSOCIATED PROTEASE-RELATED"/>
    <property type="match status" value="1"/>
</dbReference>
<dbReference type="GO" id="GO:0080120">
    <property type="term" value="P:CAAX-box protein maturation"/>
    <property type="evidence" value="ECO:0007669"/>
    <property type="project" value="UniProtKB-ARBA"/>
</dbReference>
<dbReference type="HOGENOM" id="CLU_052492_2_0_10"/>
<name>A0A0C5WMP6_9FLAO</name>
<feature type="transmembrane region" description="Helical" evidence="1">
    <location>
        <begin position="57"/>
        <end position="79"/>
    </location>
</feature>
<reference evidence="3 4" key="1">
    <citation type="submission" date="2014-02" db="EMBL/GenBank/DDBJ databases">
        <authorList>
            <person name="Young C.-C."/>
            <person name="Hameed A."/>
            <person name="Huang H.-C."/>
            <person name="Shahina M."/>
        </authorList>
    </citation>
    <scope>NUCLEOTIDE SEQUENCE [LARGE SCALE GENOMIC DNA]</scope>
    <source>
        <strain evidence="3 4">CC-SAMT-1</strain>
    </source>
</reference>
<feature type="transmembrane region" description="Helical" evidence="1">
    <location>
        <begin position="100"/>
        <end position="121"/>
    </location>
</feature>
<feature type="transmembrane region" description="Helical" evidence="1">
    <location>
        <begin position="229"/>
        <end position="246"/>
    </location>
</feature>
<proteinExistence type="predicted"/>
<protein>
    <submittedName>
        <fullName evidence="3">CAAX protease</fullName>
    </submittedName>
</protein>
<evidence type="ECO:0000259" key="2">
    <source>
        <dbReference type="Pfam" id="PF02517"/>
    </source>
</evidence>
<evidence type="ECO:0000313" key="3">
    <source>
        <dbReference type="EMBL" id="AJR04150.1"/>
    </source>
</evidence>
<dbReference type="AlphaFoldDB" id="A0A0C5WMP6"/>
<dbReference type="PATRIC" id="fig|1454006.5.peg.2251"/>
<dbReference type="GO" id="GO:0006508">
    <property type="term" value="P:proteolysis"/>
    <property type="evidence" value="ECO:0007669"/>
    <property type="project" value="UniProtKB-KW"/>
</dbReference>
<evidence type="ECO:0000256" key="1">
    <source>
        <dbReference type="SAM" id="Phobius"/>
    </source>
</evidence>
<accession>A0A0C5WMP6</accession>
<dbReference type="PANTHER" id="PTHR39430:SF1">
    <property type="entry name" value="PROTEASE"/>
    <property type="match status" value="1"/>
</dbReference>
<keyword evidence="3" id="KW-0645">Protease</keyword>
<dbReference type="Proteomes" id="UP000032229">
    <property type="component" value="Chromosome"/>
</dbReference>